<evidence type="ECO:0000256" key="1">
    <source>
        <dbReference type="SAM" id="MobiDB-lite"/>
    </source>
</evidence>
<feature type="compositionally biased region" description="Polar residues" evidence="1">
    <location>
        <begin position="463"/>
        <end position="474"/>
    </location>
</feature>
<name>A0A346RRJ8_9CLOS</name>
<feature type="region of interest" description="Disordered" evidence="1">
    <location>
        <begin position="452"/>
        <end position="474"/>
    </location>
</feature>
<proteinExistence type="predicted"/>
<accession>A0A346RRJ8</accession>
<keyword evidence="2" id="KW-0167">Capsid protein</keyword>
<dbReference type="EMBL" id="MH300061">
    <property type="protein sequence ID" value="AXS76420.1"/>
    <property type="molecule type" value="Genomic_RNA"/>
</dbReference>
<protein>
    <submittedName>
        <fullName evidence="2">Putative viral coat protein</fullName>
    </submittedName>
</protein>
<sequence length="662" mass="76743">MNFYDSYTITRVSFDKLEVEISLSSVETCIAVDKTYYVMIGDSNNNIRFELLSPDHISLNWRFRVELVVNGNLLNIEQSNEYIYNIADLDISNVDPRDFKYSVSGFNDVVTVQVNKIKLMNLKSTFITRNDIAYGVNEFYNKNLLRIMDEFVSTSAMIKSASYTIKIFLDGKPYLGSWYLNDGPSHKSIAYVRNMVESVNEVLDLIPSNYNFKNILNSNLTKRIDLDVNMKNNNCIRVYDVVKCSDESHQSVSLCELQTTNKETLNVILQYWIGIGNDILEFVLRCKNSYYGCEVWKNTNGKYSRLTDFEKYHSFTKYYSSGKIFVGFYYDESIFSYIFTINGTICCIVKNDLLDSNYEIGFEYQIFGKVTKNFNYKNFKRIESNNAIYRVLRYPYALKRPEVVDMTNHHINNNVETNSKILLTNINEVEDLFEEPQKRPTLESKNIDREMKKPRVESESVDDTTPIQPSVSNQTLNTNSIDIKQSSILTLFDNSPVEAVPNYTWAFEYASDCDQVISTIAKAIQISIGDAKLVVYQTAICCGTSVESVHDKHTSLIFNFVSNKRIYLRFIANCFFRKNTRINLFRRFMKSRTTEVLELLRIGKLSPSYGRAIKLNIPKQFAFLACDFWNFDEMNLTTQEHEVIGNLKSINKANQRIHLLKQ</sequence>
<dbReference type="GO" id="GO:0019028">
    <property type="term" value="C:viral capsid"/>
    <property type="evidence" value="ECO:0007669"/>
    <property type="project" value="UniProtKB-KW"/>
</dbReference>
<keyword evidence="2" id="KW-0946">Virion</keyword>
<evidence type="ECO:0000313" key="2">
    <source>
        <dbReference type="EMBL" id="AXS76420.1"/>
    </source>
</evidence>
<organism evidence="2">
    <name type="scientific">Little cherry virus 1</name>
    <dbReference type="NCBI Taxonomy" id="217686"/>
    <lineage>
        <taxon>Viruses</taxon>
        <taxon>Riboviria</taxon>
        <taxon>Orthornavirae</taxon>
        <taxon>Kitrinoviricota</taxon>
        <taxon>Alsuviricetes</taxon>
        <taxon>Martellivirales</taxon>
        <taxon>Closteroviridae</taxon>
        <taxon>Velarivirus</taxon>
        <taxon>Velarivirus nanoavii</taxon>
    </lineage>
</organism>
<reference evidence="2" key="1">
    <citation type="journal article" date="2018" name="Viruses">
        <title>High-Throughput Sequencing Reveals Further Diversity of Little Cherry Virus 1 with Implications for Diagnostics.</title>
        <authorList>
            <person name="Katsiani A."/>
            <person name="Maliogka V.I."/>
            <person name="Katis N."/>
            <person name="Svanella-Dumas L."/>
            <person name="Olmos A."/>
            <person name="Ruiz-Garcia A.B."/>
            <person name="Marais A."/>
            <person name="Faure C."/>
            <person name="Theil S."/>
            <person name="Lotos L."/>
            <person name="Candresse T."/>
        </authorList>
    </citation>
    <scope>NUCLEOTIDE SEQUENCE</scope>
    <source>
        <strain evidence="2">P8-42</strain>
    </source>
</reference>